<accession>A0A2X2WDA4</accession>
<evidence type="ECO:0000259" key="2">
    <source>
        <dbReference type="Pfam" id="PF14319"/>
    </source>
</evidence>
<protein>
    <submittedName>
        <fullName evidence="3">Putative transposase</fullName>
    </submittedName>
</protein>
<dbReference type="Proteomes" id="UP000251853">
    <property type="component" value="Unassembled WGS sequence"/>
</dbReference>
<feature type="domain" description="Transposase IS801/IS1294" evidence="1">
    <location>
        <begin position="138"/>
        <end position="305"/>
    </location>
</feature>
<dbReference type="InterPro" id="IPR026889">
    <property type="entry name" value="Zn_Tnp"/>
</dbReference>
<evidence type="ECO:0000313" key="4">
    <source>
        <dbReference type="Proteomes" id="UP000251853"/>
    </source>
</evidence>
<dbReference type="EMBL" id="UAVW01000009">
    <property type="protein sequence ID" value="SQB11629.1"/>
    <property type="molecule type" value="Genomic_DNA"/>
</dbReference>
<dbReference type="Pfam" id="PF04986">
    <property type="entry name" value="Y2_Tnp"/>
    <property type="match status" value="1"/>
</dbReference>
<dbReference type="PANTHER" id="PTHR37023">
    <property type="entry name" value="TRANSPOSASE"/>
    <property type="match status" value="1"/>
</dbReference>
<name>A0A2X2WDA4_9FIRM</name>
<evidence type="ECO:0000259" key="1">
    <source>
        <dbReference type="Pfam" id="PF04986"/>
    </source>
</evidence>
<proteinExistence type="predicted"/>
<dbReference type="GO" id="GO:0004803">
    <property type="term" value="F:transposase activity"/>
    <property type="evidence" value="ECO:0007669"/>
    <property type="project" value="InterPro"/>
</dbReference>
<sequence>MNVIQKMLRDYYEIIEYDIKPRPVVMENIDKVINCGDPSYGGAMYGCPHCGNLKFVPFRCHSKFCPSCGAKYSNDRSTAMSFKLIQCTHRHLVFTIDESLRRFFLEDRTLLNCLFEAVSDVIKEYFFSLNKSKNFVPGFICVLHTFGRPLGWNPHIHCLLTEGGFSDDGVWRKVTYFNYSYLRKSFQTVLLNKLEKRIGPSFKKMKAAVYHRDRNGFYVYAKPNLCDPKSIIKYVSRYLGRPVIALSRIDSYDGEMVTFHYNKHEDNSFVKKTLPAIDFIKLLILHIPEKNFKMTRYYGLYARHREIDNQLHKAVPKSKHRILLDFNTWRKLFLLTMGYDPCNAQTADMKWSF</sequence>
<reference evidence="3 4" key="1">
    <citation type="submission" date="2018-06" db="EMBL/GenBank/DDBJ databases">
        <authorList>
            <consortium name="Pathogen Informatics"/>
            <person name="Doyle S."/>
        </authorList>
    </citation>
    <scope>NUCLEOTIDE SEQUENCE [LARGE SCALE GENOMIC DNA]</scope>
    <source>
        <strain evidence="3 4">NCTC11224</strain>
    </source>
</reference>
<dbReference type="Pfam" id="PF14319">
    <property type="entry name" value="Zn_Tnp_IS91"/>
    <property type="match status" value="1"/>
</dbReference>
<gene>
    <name evidence="3" type="ORF">NCTC11224_03011</name>
</gene>
<organism evidence="3 4">
    <name type="scientific">Enterocloster clostridioformis</name>
    <dbReference type="NCBI Taxonomy" id="1531"/>
    <lineage>
        <taxon>Bacteria</taxon>
        <taxon>Bacillati</taxon>
        <taxon>Bacillota</taxon>
        <taxon>Clostridia</taxon>
        <taxon>Lachnospirales</taxon>
        <taxon>Lachnospiraceae</taxon>
        <taxon>Enterocloster</taxon>
    </lineage>
</organism>
<dbReference type="InterPro" id="IPR007069">
    <property type="entry name" value="Transposase_32"/>
</dbReference>
<evidence type="ECO:0000313" key="3">
    <source>
        <dbReference type="EMBL" id="SQB11629.1"/>
    </source>
</evidence>
<dbReference type="AlphaFoldDB" id="A0A2X2WDA4"/>
<dbReference type="PANTHER" id="PTHR37023:SF1">
    <property type="entry name" value="ISSOD25 TRANSPOSASE TNPA_ISSOD25"/>
    <property type="match status" value="1"/>
</dbReference>
<dbReference type="GO" id="GO:0003677">
    <property type="term" value="F:DNA binding"/>
    <property type="evidence" value="ECO:0007669"/>
    <property type="project" value="InterPro"/>
</dbReference>
<feature type="domain" description="Transposase zinc-binding" evidence="2">
    <location>
        <begin position="9"/>
        <end position="96"/>
    </location>
</feature>
<keyword evidence="4" id="KW-1185">Reference proteome</keyword>
<dbReference type="GO" id="GO:0006313">
    <property type="term" value="P:DNA transposition"/>
    <property type="evidence" value="ECO:0007669"/>
    <property type="project" value="InterPro"/>
</dbReference>